<evidence type="ECO:0000313" key="2">
    <source>
        <dbReference type="Proteomes" id="UP001165653"/>
    </source>
</evidence>
<sequence length="256" mass="28847">MSTSFTEQNQKAAAGHPVVSQAEWIEARKELLAKEKEYTRLGDQLSAKRRELPWVKVEKDYVFEGPEGKLGLADLFQGRSQLIVHHLMFTPGDTVACPGCSYQADHIAGPLQHLKHHDVMIVAVSRASLSEIASFKKRMGWHFDWVSSHGTDFNRDFRVTFTPEEIATGKIDYNFSTSPYLFEELPGISVFIKGEDGSIYRTYSAYSRGLDVLIGAHHYLDLTPLGRNEEGDGKDWVKYHDRYEEASGPSCCQSGK</sequence>
<dbReference type="Proteomes" id="UP001165653">
    <property type="component" value="Unassembled WGS sequence"/>
</dbReference>
<dbReference type="RefSeq" id="WP_264516404.1">
    <property type="nucleotide sequence ID" value="NZ_JAPDDR010000019.1"/>
</dbReference>
<organism evidence="1 2">
    <name type="scientific">Luteolibacter rhizosphaerae</name>
    <dbReference type="NCBI Taxonomy" id="2989719"/>
    <lineage>
        <taxon>Bacteria</taxon>
        <taxon>Pseudomonadati</taxon>
        <taxon>Verrucomicrobiota</taxon>
        <taxon>Verrucomicrobiia</taxon>
        <taxon>Verrucomicrobiales</taxon>
        <taxon>Verrucomicrobiaceae</taxon>
        <taxon>Luteolibacter</taxon>
    </lineage>
</organism>
<name>A0ABT3GBC7_9BACT</name>
<keyword evidence="2" id="KW-1185">Reference proteome</keyword>
<gene>
    <name evidence="1" type="ORF">OJ996_24650</name>
</gene>
<accession>A0ABT3GBC7</accession>
<evidence type="ECO:0000313" key="1">
    <source>
        <dbReference type="EMBL" id="MCW1916801.1"/>
    </source>
</evidence>
<protein>
    <submittedName>
        <fullName evidence="1">Thioredoxin family protein</fullName>
    </submittedName>
</protein>
<dbReference type="EMBL" id="JAPDDR010000019">
    <property type="protein sequence ID" value="MCW1916801.1"/>
    <property type="molecule type" value="Genomic_DNA"/>
</dbReference>
<dbReference type="InterPro" id="IPR010296">
    <property type="entry name" value="DUF899_thioredox"/>
</dbReference>
<comment type="caution">
    <text evidence="1">The sequence shown here is derived from an EMBL/GenBank/DDBJ whole genome shotgun (WGS) entry which is preliminary data.</text>
</comment>
<dbReference type="Pfam" id="PF05988">
    <property type="entry name" value="DUF899"/>
    <property type="match status" value="1"/>
</dbReference>
<dbReference type="SUPFAM" id="SSF52833">
    <property type="entry name" value="Thioredoxin-like"/>
    <property type="match status" value="1"/>
</dbReference>
<proteinExistence type="predicted"/>
<reference evidence="1" key="1">
    <citation type="submission" date="2022-10" db="EMBL/GenBank/DDBJ databases">
        <title>Luteolibacter sp. GHJ8, whole genome shotgun sequencing project.</title>
        <authorList>
            <person name="Zhao G."/>
            <person name="Shen L."/>
        </authorList>
    </citation>
    <scope>NUCLEOTIDE SEQUENCE</scope>
    <source>
        <strain evidence="1">GHJ8</strain>
    </source>
</reference>
<dbReference type="Gene3D" id="3.40.30.10">
    <property type="entry name" value="Glutaredoxin"/>
    <property type="match status" value="1"/>
</dbReference>
<dbReference type="InterPro" id="IPR036249">
    <property type="entry name" value="Thioredoxin-like_sf"/>
</dbReference>